<protein>
    <submittedName>
        <fullName evidence="1">Uncharacterized protein</fullName>
    </submittedName>
</protein>
<proteinExistence type="predicted"/>
<keyword evidence="2" id="KW-1185">Reference proteome</keyword>
<comment type="caution">
    <text evidence="1">The sequence shown here is derived from an EMBL/GenBank/DDBJ whole genome shotgun (WGS) entry which is preliminary data.</text>
</comment>
<dbReference type="Proteomes" id="UP001232992">
    <property type="component" value="Unassembled WGS sequence"/>
</dbReference>
<reference evidence="1 2" key="1">
    <citation type="submission" date="2023-01" db="EMBL/GenBank/DDBJ databases">
        <title>Novel diversity within Roseofilum (Cyanobacteria; Desertifilaceae) from marine benthic mats with descriptions of four novel species.</title>
        <authorList>
            <person name="Wang Y."/>
            <person name="Berthold D.E."/>
            <person name="Hu J."/>
            <person name="Lefler F.W."/>
            <person name="Laughinghouse H.D. IV."/>
        </authorList>
    </citation>
    <scope>NUCLEOTIDE SEQUENCE [LARGE SCALE GENOMIC DNA]</scope>
    <source>
        <strain evidence="1 2">BLCC-M143</strain>
    </source>
</reference>
<evidence type="ECO:0000313" key="2">
    <source>
        <dbReference type="Proteomes" id="UP001232992"/>
    </source>
</evidence>
<dbReference type="EMBL" id="JAQOSQ010000012">
    <property type="protein sequence ID" value="MDJ1184113.1"/>
    <property type="molecule type" value="Genomic_DNA"/>
</dbReference>
<accession>A0ABT7BY33</accession>
<dbReference type="RefSeq" id="WP_283758765.1">
    <property type="nucleotide sequence ID" value="NZ_JAQOSQ010000012.1"/>
</dbReference>
<name>A0ABT7BY33_9CYAN</name>
<gene>
    <name evidence="1" type="ORF">PMH09_13050</name>
</gene>
<organism evidence="1 2">
    <name type="scientific">Roseofilum casamattae BLCC-M143</name>
    <dbReference type="NCBI Taxonomy" id="3022442"/>
    <lineage>
        <taxon>Bacteria</taxon>
        <taxon>Bacillati</taxon>
        <taxon>Cyanobacteriota</taxon>
        <taxon>Cyanophyceae</taxon>
        <taxon>Desertifilales</taxon>
        <taxon>Desertifilaceae</taxon>
        <taxon>Roseofilum</taxon>
        <taxon>Roseofilum casamattae</taxon>
    </lineage>
</organism>
<sequence length="96" mass="11225">MVLPLVIEETALFQFKFWLNHQIQDGMHYQYDMFCRLHTVSSDQRARLYQWGCKLSQSGTPTIISLNEHSCSLWVSLRDPLVKLVLIDGIDLDWPS</sequence>
<evidence type="ECO:0000313" key="1">
    <source>
        <dbReference type="EMBL" id="MDJ1184113.1"/>
    </source>
</evidence>